<organism evidence="2 3">
    <name type="scientific">Pleuronectes platessa</name>
    <name type="common">European plaice</name>
    <dbReference type="NCBI Taxonomy" id="8262"/>
    <lineage>
        <taxon>Eukaryota</taxon>
        <taxon>Metazoa</taxon>
        <taxon>Chordata</taxon>
        <taxon>Craniata</taxon>
        <taxon>Vertebrata</taxon>
        <taxon>Euteleostomi</taxon>
        <taxon>Actinopterygii</taxon>
        <taxon>Neopterygii</taxon>
        <taxon>Teleostei</taxon>
        <taxon>Neoteleostei</taxon>
        <taxon>Acanthomorphata</taxon>
        <taxon>Carangaria</taxon>
        <taxon>Pleuronectiformes</taxon>
        <taxon>Pleuronectoidei</taxon>
        <taxon>Pleuronectidae</taxon>
        <taxon>Pleuronectes</taxon>
    </lineage>
</organism>
<dbReference type="Proteomes" id="UP001153269">
    <property type="component" value="Unassembled WGS sequence"/>
</dbReference>
<feature type="region of interest" description="Disordered" evidence="1">
    <location>
        <begin position="1"/>
        <end position="20"/>
    </location>
</feature>
<evidence type="ECO:0000256" key="1">
    <source>
        <dbReference type="SAM" id="MobiDB-lite"/>
    </source>
</evidence>
<evidence type="ECO:0000313" key="2">
    <source>
        <dbReference type="EMBL" id="CAB1442644.1"/>
    </source>
</evidence>
<comment type="caution">
    <text evidence="2">The sequence shown here is derived from an EMBL/GenBank/DDBJ whole genome shotgun (WGS) entry which is preliminary data.</text>
</comment>
<gene>
    <name evidence="2" type="ORF">PLEPLA_LOCUS30322</name>
</gene>
<dbReference type="AlphaFoldDB" id="A0A9N7V434"/>
<accession>A0A9N7V434</accession>
<reference evidence="2" key="1">
    <citation type="submission" date="2020-03" db="EMBL/GenBank/DDBJ databases">
        <authorList>
            <person name="Weist P."/>
        </authorList>
    </citation>
    <scope>NUCLEOTIDE SEQUENCE</scope>
</reference>
<sequence length="106" mass="11803">MAGDGRYSVERELSPNLSQSSHSVCYACRQPRFLMRLTQLLCTHLSVFLSFQSGRRRAVRSKPSPLQAISSQAIRQCLFSMLDTYFGPPSQTAASSPCSSSSRHRC</sequence>
<protein>
    <submittedName>
        <fullName evidence="2">Uncharacterized protein</fullName>
    </submittedName>
</protein>
<evidence type="ECO:0000313" key="3">
    <source>
        <dbReference type="Proteomes" id="UP001153269"/>
    </source>
</evidence>
<proteinExistence type="predicted"/>
<keyword evidence="3" id="KW-1185">Reference proteome</keyword>
<dbReference type="EMBL" id="CADEAL010002890">
    <property type="protein sequence ID" value="CAB1442644.1"/>
    <property type="molecule type" value="Genomic_DNA"/>
</dbReference>
<name>A0A9N7V434_PLEPL</name>